<name>A0A6A6DIE2_9PEZI</name>
<protein>
    <submittedName>
        <fullName evidence="1">Uncharacterized protein</fullName>
    </submittedName>
</protein>
<gene>
    <name evidence="1" type="ORF">K469DRAFT_718325</name>
</gene>
<dbReference type="AlphaFoldDB" id="A0A6A6DIE2"/>
<dbReference type="EMBL" id="ML994676">
    <property type="protein sequence ID" value="KAF2178218.1"/>
    <property type="molecule type" value="Genomic_DNA"/>
</dbReference>
<accession>A0A6A6DIE2</accession>
<organism evidence="1 2">
    <name type="scientific">Zopfia rhizophila CBS 207.26</name>
    <dbReference type="NCBI Taxonomy" id="1314779"/>
    <lineage>
        <taxon>Eukaryota</taxon>
        <taxon>Fungi</taxon>
        <taxon>Dikarya</taxon>
        <taxon>Ascomycota</taxon>
        <taxon>Pezizomycotina</taxon>
        <taxon>Dothideomycetes</taxon>
        <taxon>Dothideomycetes incertae sedis</taxon>
        <taxon>Zopfiaceae</taxon>
        <taxon>Zopfia</taxon>
    </lineage>
</organism>
<evidence type="ECO:0000313" key="2">
    <source>
        <dbReference type="Proteomes" id="UP000800200"/>
    </source>
</evidence>
<reference evidence="1" key="1">
    <citation type="journal article" date="2020" name="Stud. Mycol.">
        <title>101 Dothideomycetes genomes: a test case for predicting lifestyles and emergence of pathogens.</title>
        <authorList>
            <person name="Haridas S."/>
            <person name="Albert R."/>
            <person name="Binder M."/>
            <person name="Bloem J."/>
            <person name="Labutti K."/>
            <person name="Salamov A."/>
            <person name="Andreopoulos B."/>
            <person name="Baker S."/>
            <person name="Barry K."/>
            <person name="Bills G."/>
            <person name="Bluhm B."/>
            <person name="Cannon C."/>
            <person name="Castanera R."/>
            <person name="Culley D."/>
            <person name="Daum C."/>
            <person name="Ezra D."/>
            <person name="Gonzalez J."/>
            <person name="Henrissat B."/>
            <person name="Kuo A."/>
            <person name="Liang C."/>
            <person name="Lipzen A."/>
            <person name="Lutzoni F."/>
            <person name="Magnuson J."/>
            <person name="Mondo S."/>
            <person name="Nolan M."/>
            <person name="Ohm R."/>
            <person name="Pangilinan J."/>
            <person name="Park H.-J."/>
            <person name="Ramirez L."/>
            <person name="Alfaro M."/>
            <person name="Sun H."/>
            <person name="Tritt A."/>
            <person name="Yoshinaga Y."/>
            <person name="Zwiers L.-H."/>
            <person name="Turgeon B."/>
            <person name="Goodwin S."/>
            <person name="Spatafora J."/>
            <person name="Crous P."/>
            <person name="Grigoriev I."/>
        </authorList>
    </citation>
    <scope>NUCLEOTIDE SEQUENCE</scope>
    <source>
        <strain evidence="1">CBS 207.26</strain>
    </source>
</reference>
<dbReference type="OrthoDB" id="407298at2759"/>
<evidence type="ECO:0000313" key="1">
    <source>
        <dbReference type="EMBL" id="KAF2178218.1"/>
    </source>
</evidence>
<proteinExistence type="predicted"/>
<sequence>MSMSRSIWKPLEANGSQEELEFPTRKALAVTNWPGGNIRAYFQEEDGYIWELSQKHQNQKNWDISLSILESDMRNQGAL</sequence>
<keyword evidence="2" id="KW-1185">Reference proteome</keyword>
<dbReference type="Proteomes" id="UP000800200">
    <property type="component" value="Unassembled WGS sequence"/>
</dbReference>
<dbReference type="Gene3D" id="2.120.10.70">
    <property type="entry name" value="Fucose-specific lectin"/>
    <property type="match status" value="1"/>
</dbReference>